<feature type="domain" description="Peptidase S59" evidence="7">
    <location>
        <begin position="283"/>
        <end position="304"/>
    </location>
</feature>
<dbReference type="PANTHER" id="PTHR30521:SF0">
    <property type="entry name" value="DYP-TYPE PEROXIDASE FAMILY PROTEIN"/>
    <property type="match status" value="1"/>
</dbReference>
<dbReference type="InterPro" id="IPR006314">
    <property type="entry name" value="Dyp_peroxidase"/>
</dbReference>
<comment type="caution">
    <text evidence="8">The sequence shown here is derived from an EMBL/GenBank/DDBJ whole genome shotgun (WGS) entry which is preliminary data.</text>
</comment>
<sequence>MNAQPGIFALGTPEHGYLEFDLAPDAEPTDLVTAAAGLVEPLSTTGGVNLVVGFRPELWAHVAEPVEVPASARGFERPLVGAGGWTMPATQHDAWMWVAGGDRTAVFDNGRAIVAGLAPVARLRRETTGWLYRHDRDLTGFIDGTENPSLLEAPAAALVPPGEPGAGSSVVLVQMWEHDGDGWEALPTDGQENVMGRTKPDSIEMDDVTKPADSHVARTALEVDGVELPIFRRNVAFGGVSRHGTAFVGFSCDQWRLEEMLRRMAGVGDGVRDALTRYTQPVTGAYYTVPSIEALARFAPPEED</sequence>
<dbReference type="PANTHER" id="PTHR30521">
    <property type="entry name" value="DEFERROCHELATASE/PEROXIDASE"/>
    <property type="match status" value="1"/>
</dbReference>
<dbReference type="Proteomes" id="UP000319818">
    <property type="component" value="Unassembled WGS sequence"/>
</dbReference>
<evidence type="ECO:0000256" key="6">
    <source>
        <dbReference type="ARBA" id="ARBA00025737"/>
    </source>
</evidence>
<name>A0A543GF00_9PSEU</name>
<evidence type="ECO:0000256" key="1">
    <source>
        <dbReference type="ARBA" id="ARBA00001970"/>
    </source>
</evidence>
<evidence type="ECO:0000313" key="9">
    <source>
        <dbReference type="Proteomes" id="UP000319818"/>
    </source>
</evidence>
<dbReference type="InterPro" id="IPR048328">
    <property type="entry name" value="Dyp_perox_C"/>
</dbReference>
<keyword evidence="4" id="KW-0560">Oxidoreductase</keyword>
<dbReference type="PROSITE" id="PS51434">
    <property type="entry name" value="NUP_C"/>
    <property type="match status" value="1"/>
</dbReference>
<keyword evidence="3" id="KW-0479">Metal-binding</keyword>
<evidence type="ECO:0000256" key="5">
    <source>
        <dbReference type="ARBA" id="ARBA00023004"/>
    </source>
</evidence>
<evidence type="ECO:0000256" key="4">
    <source>
        <dbReference type="ARBA" id="ARBA00023002"/>
    </source>
</evidence>
<keyword evidence="9" id="KW-1185">Reference proteome</keyword>
<dbReference type="GO" id="GO:0017056">
    <property type="term" value="F:structural constituent of nuclear pore"/>
    <property type="evidence" value="ECO:0007669"/>
    <property type="project" value="InterPro"/>
</dbReference>
<dbReference type="Pfam" id="PF20628">
    <property type="entry name" value="Dyp_perox_C"/>
    <property type="match status" value="1"/>
</dbReference>
<organism evidence="8 9">
    <name type="scientific">Pseudonocardia cypriaca</name>
    <dbReference type="NCBI Taxonomy" id="882449"/>
    <lineage>
        <taxon>Bacteria</taxon>
        <taxon>Bacillati</taxon>
        <taxon>Actinomycetota</taxon>
        <taxon>Actinomycetes</taxon>
        <taxon>Pseudonocardiales</taxon>
        <taxon>Pseudonocardiaceae</taxon>
        <taxon>Pseudonocardia</taxon>
    </lineage>
</organism>
<gene>
    <name evidence="8" type="ORF">FB388_2032</name>
</gene>
<comment type="cofactor">
    <cofactor evidence="1">
        <name>heme b</name>
        <dbReference type="ChEBI" id="CHEBI:60344"/>
    </cofactor>
</comment>
<keyword evidence="2 8" id="KW-0575">Peroxidase</keyword>
<evidence type="ECO:0000256" key="2">
    <source>
        <dbReference type="ARBA" id="ARBA00022559"/>
    </source>
</evidence>
<dbReference type="RefSeq" id="WP_142099673.1">
    <property type="nucleotide sequence ID" value="NZ_VFPH01000001.1"/>
</dbReference>
<accession>A0A543GF00</accession>
<dbReference type="NCBIfam" id="TIGR01413">
    <property type="entry name" value="Dyp_perox_fam"/>
    <property type="match status" value="1"/>
</dbReference>
<evidence type="ECO:0000256" key="3">
    <source>
        <dbReference type="ARBA" id="ARBA00022723"/>
    </source>
</evidence>
<comment type="similarity">
    <text evidence="6">Belongs to the DyP-type peroxidase family.</text>
</comment>
<dbReference type="GO" id="GO:0046872">
    <property type="term" value="F:metal ion binding"/>
    <property type="evidence" value="ECO:0007669"/>
    <property type="project" value="UniProtKB-KW"/>
</dbReference>
<evidence type="ECO:0000259" key="7">
    <source>
        <dbReference type="PROSITE" id="PS51434"/>
    </source>
</evidence>
<dbReference type="OrthoDB" id="3251355at2"/>
<protein>
    <submittedName>
        <fullName evidence="8">Putative iron-dependent peroxidase</fullName>
    </submittedName>
</protein>
<dbReference type="InterPro" id="IPR007230">
    <property type="entry name" value="Nup98_auto-Pept-S59_dom"/>
</dbReference>
<proteinExistence type="inferred from homology"/>
<dbReference type="EMBL" id="VFPH01000001">
    <property type="protein sequence ID" value="TQM44661.1"/>
    <property type="molecule type" value="Genomic_DNA"/>
</dbReference>
<dbReference type="GO" id="GO:0004601">
    <property type="term" value="F:peroxidase activity"/>
    <property type="evidence" value="ECO:0007669"/>
    <property type="project" value="UniProtKB-KW"/>
</dbReference>
<dbReference type="GO" id="GO:0020037">
    <property type="term" value="F:heme binding"/>
    <property type="evidence" value="ECO:0007669"/>
    <property type="project" value="InterPro"/>
</dbReference>
<dbReference type="SUPFAM" id="SSF54909">
    <property type="entry name" value="Dimeric alpha+beta barrel"/>
    <property type="match status" value="1"/>
</dbReference>
<evidence type="ECO:0000313" key="8">
    <source>
        <dbReference type="EMBL" id="TQM44661.1"/>
    </source>
</evidence>
<reference evidence="8 9" key="1">
    <citation type="submission" date="2019-06" db="EMBL/GenBank/DDBJ databases">
        <title>Sequencing the genomes of 1000 actinobacteria strains.</title>
        <authorList>
            <person name="Klenk H.-P."/>
        </authorList>
    </citation>
    <scope>NUCLEOTIDE SEQUENCE [LARGE SCALE GENOMIC DNA]</scope>
    <source>
        <strain evidence="8 9">DSM 45511</strain>
    </source>
</reference>
<dbReference type="AlphaFoldDB" id="A0A543GF00"/>
<keyword evidence="5" id="KW-0408">Iron</keyword>
<dbReference type="GO" id="GO:0005829">
    <property type="term" value="C:cytosol"/>
    <property type="evidence" value="ECO:0007669"/>
    <property type="project" value="TreeGrafter"/>
</dbReference>
<dbReference type="InterPro" id="IPR011008">
    <property type="entry name" value="Dimeric_a/b-barrel"/>
</dbReference>
<dbReference type="PROSITE" id="PS51404">
    <property type="entry name" value="DYP_PEROXIDASE"/>
    <property type="match status" value="1"/>
</dbReference>